<dbReference type="PANTHER" id="PTHR32060">
    <property type="entry name" value="TAIL-SPECIFIC PROTEASE"/>
    <property type="match status" value="1"/>
</dbReference>
<gene>
    <name evidence="2" type="ORF">M099_1032</name>
</gene>
<dbReference type="InterPro" id="IPR041613">
    <property type="entry name" value="Pept_S41_N"/>
</dbReference>
<dbReference type="InterPro" id="IPR036034">
    <property type="entry name" value="PDZ_sf"/>
</dbReference>
<name>A0A069SUW8_PHOVU</name>
<dbReference type="MEROPS" id="S41.012"/>
<feature type="domain" description="Tail specific protease" evidence="1">
    <location>
        <begin position="197"/>
        <end position="403"/>
    </location>
</feature>
<sequence length="465" mass="52265">MKHIRSTFFLLTTLFIMASCGEDRSGEYYALIGENVWIEQIMKEHYLWYDSIPAIKETDYFAEPEDFLQKLVYTKAQNGKGDPYSYIEIKDASDAARSYLQRTSTYGFDFELMTDPTGISSHVFARILFVLPNSPASEAGLERGNWISAIGKEELTNNNYGYLMEGGNTTFARESLVFDEEGNSSWIATDTVKVAASRPVELNPFYIDTVYEVSGKKIAYMVYNEFSTGPNNQATDTEYREQMKQIFARFKGQSPDAFILDLRYNPGGYLSCATDLGSYLAPAADLGKVFCTTLYNDISDPQKIDFPLNTGLASENLNLSKLYVLTSKFTASASEAVINCLRPYIGTENVVVIGETTVGKNVAMEPYQDERYNFILWPVVAYVLNSAGQANYVNGITPDFTLSERNLISPLYPLGNTKEYLLKNTIAYITTGNMPDLPQTEEQVSKGKIIYNSLIRRSMNGIRLR</sequence>
<dbReference type="EMBL" id="JNHM01000012">
    <property type="protein sequence ID" value="KDS55735.1"/>
    <property type="molecule type" value="Genomic_DNA"/>
</dbReference>
<reference evidence="2 3" key="1">
    <citation type="submission" date="2014-04" db="EMBL/GenBank/DDBJ databases">
        <authorList>
            <person name="Sears C."/>
            <person name="Carroll K."/>
            <person name="Sack B.R."/>
            <person name="Qadri F."/>
            <person name="Myers L.L."/>
            <person name="Chung G.-T."/>
            <person name="Escheverria P."/>
            <person name="Fraser C.M."/>
            <person name="Sadzewicz L."/>
            <person name="Shefchek K.A."/>
            <person name="Tallon L."/>
            <person name="Das S.P."/>
            <person name="Daugherty S."/>
            <person name="Mongodin E.F."/>
        </authorList>
    </citation>
    <scope>NUCLEOTIDE SEQUENCE [LARGE SCALE GENOMIC DNA]</scope>
    <source>
        <strain evidence="2 3">3975 RP4</strain>
    </source>
</reference>
<dbReference type="Gene3D" id="3.90.226.10">
    <property type="entry name" value="2-enoyl-CoA Hydratase, Chain A, domain 1"/>
    <property type="match status" value="1"/>
</dbReference>
<evidence type="ECO:0000313" key="2">
    <source>
        <dbReference type="EMBL" id="KDS55735.1"/>
    </source>
</evidence>
<dbReference type="SMART" id="SM00245">
    <property type="entry name" value="TSPc"/>
    <property type="match status" value="1"/>
</dbReference>
<dbReference type="GO" id="GO:0030288">
    <property type="term" value="C:outer membrane-bounded periplasmic space"/>
    <property type="evidence" value="ECO:0007669"/>
    <property type="project" value="TreeGrafter"/>
</dbReference>
<protein>
    <submittedName>
        <fullName evidence="2">Peptidase S41 family protein</fullName>
    </submittedName>
</protein>
<organism evidence="2 3">
    <name type="scientific">Phocaeicola vulgatus str. 3975 RP4</name>
    <dbReference type="NCBI Taxonomy" id="1339352"/>
    <lineage>
        <taxon>Bacteria</taxon>
        <taxon>Pseudomonadati</taxon>
        <taxon>Bacteroidota</taxon>
        <taxon>Bacteroidia</taxon>
        <taxon>Bacteroidales</taxon>
        <taxon>Bacteroidaceae</taxon>
        <taxon>Phocaeicola</taxon>
    </lineage>
</organism>
<dbReference type="PATRIC" id="fig|1339352.3.peg.999"/>
<dbReference type="AlphaFoldDB" id="A0A069SUW8"/>
<dbReference type="Proteomes" id="UP000027661">
    <property type="component" value="Unassembled WGS sequence"/>
</dbReference>
<dbReference type="InterPro" id="IPR029045">
    <property type="entry name" value="ClpP/crotonase-like_dom_sf"/>
</dbReference>
<comment type="caution">
    <text evidence="2">The sequence shown here is derived from an EMBL/GenBank/DDBJ whole genome shotgun (WGS) entry which is preliminary data.</text>
</comment>
<proteinExistence type="predicted"/>
<evidence type="ECO:0000313" key="3">
    <source>
        <dbReference type="Proteomes" id="UP000027661"/>
    </source>
</evidence>
<dbReference type="Gene3D" id="2.30.42.10">
    <property type="match status" value="1"/>
</dbReference>
<dbReference type="CDD" id="cd07561">
    <property type="entry name" value="Peptidase_S41_CPP_like"/>
    <property type="match status" value="1"/>
</dbReference>
<evidence type="ECO:0000259" key="1">
    <source>
        <dbReference type="SMART" id="SM00245"/>
    </source>
</evidence>
<dbReference type="Pfam" id="PF03572">
    <property type="entry name" value="Peptidase_S41"/>
    <property type="match status" value="1"/>
</dbReference>
<dbReference type="InterPro" id="IPR005151">
    <property type="entry name" value="Tail-specific_protease"/>
</dbReference>
<dbReference type="GO" id="GO:0004175">
    <property type="term" value="F:endopeptidase activity"/>
    <property type="evidence" value="ECO:0007669"/>
    <property type="project" value="TreeGrafter"/>
</dbReference>
<dbReference type="Pfam" id="PF18294">
    <property type="entry name" value="Pept_S41_N"/>
    <property type="match status" value="1"/>
</dbReference>
<dbReference type="Gene3D" id="3.30.750.170">
    <property type="match status" value="1"/>
</dbReference>
<dbReference type="GO" id="GO:0007165">
    <property type="term" value="P:signal transduction"/>
    <property type="evidence" value="ECO:0007669"/>
    <property type="project" value="TreeGrafter"/>
</dbReference>
<accession>A0A069SUW8</accession>
<dbReference type="SUPFAM" id="SSF52096">
    <property type="entry name" value="ClpP/crotonase"/>
    <property type="match status" value="1"/>
</dbReference>
<dbReference type="PROSITE" id="PS51257">
    <property type="entry name" value="PROKAR_LIPOPROTEIN"/>
    <property type="match status" value="1"/>
</dbReference>
<dbReference type="GO" id="GO:0006508">
    <property type="term" value="P:proteolysis"/>
    <property type="evidence" value="ECO:0007669"/>
    <property type="project" value="InterPro"/>
</dbReference>
<dbReference type="SUPFAM" id="SSF50156">
    <property type="entry name" value="PDZ domain-like"/>
    <property type="match status" value="1"/>
</dbReference>
<dbReference type="RefSeq" id="WP_032952529.1">
    <property type="nucleotide sequence ID" value="NZ_JNHM01000012.1"/>
</dbReference>
<dbReference type="GO" id="GO:0008236">
    <property type="term" value="F:serine-type peptidase activity"/>
    <property type="evidence" value="ECO:0007669"/>
    <property type="project" value="InterPro"/>
</dbReference>
<dbReference type="PANTHER" id="PTHR32060:SF30">
    <property type="entry name" value="CARBOXY-TERMINAL PROCESSING PROTEASE CTPA"/>
    <property type="match status" value="1"/>
</dbReference>